<reference evidence="2" key="2">
    <citation type="submission" date="2020-09" db="EMBL/GenBank/DDBJ databases">
        <authorList>
            <person name="Sun Q."/>
            <person name="Zhou Y."/>
        </authorList>
    </citation>
    <scope>NUCLEOTIDE SEQUENCE</scope>
    <source>
        <strain evidence="2">CGMCC 1.16548</strain>
    </source>
</reference>
<comment type="caution">
    <text evidence="2">The sequence shown here is derived from an EMBL/GenBank/DDBJ whole genome shotgun (WGS) entry which is preliminary data.</text>
</comment>
<keyword evidence="3" id="KW-1185">Reference proteome</keyword>
<feature type="domain" description="Phosphoribosyltransferase" evidence="1">
    <location>
        <begin position="7"/>
        <end position="167"/>
    </location>
</feature>
<dbReference type="RefSeq" id="WP_191281438.1">
    <property type="nucleotide sequence ID" value="NZ_BNAI01000001.1"/>
</dbReference>
<evidence type="ECO:0000259" key="1">
    <source>
        <dbReference type="Pfam" id="PF00156"/>
    </source>
</evidence>
<evidence type="ECO:0000313" key="2">
    <source>
        <dbReference type="EMBL" id="GHF04423.1"/>
    </source>
</evidence>
<dbReference type="EMBL" id="BNAI01000001">
    <property type="protein sequence ID" value="GHF04423.1"/>
    <property type="molecule type" value="Genomic_DNA"/>
</dbReference>
<dbReference type="Proteomes" id="UP000617531">
    <property type="component" value="Unassembled WGS sequence"/>
</dbReference>
<name>A0A8J3DU22_9MICO</name>
<reference evidence="2" key="1">
    <citation type="journal article" date="2014" name="Int. J. Syst. Evol. Microbiol.">
        <title>Complete genome sequence of Corynebacterium casei LMG S-19264T (=DSM 44701T), isolated from a smear-ripened cheese.</title>
        <authorList>
            <consortium name="US DOE Joint Genome Institute (JGI-PGF)"/>
            <person name="Walter F."/>
            <person name="Albersmeier A."/>
            <person name="Kalinowski J."/>
            <person name="Ruckert C."/>
        </authorList>
    </citation>
    <scope>NUCLEOTIDE SEQUENCE</scope>
    <source>
        <strain evidence="2">CGMCC 1.16548</strain>
    </source>
</reference>
<dbReference type="SUPFAM" id="SSF53271">
    <property type="entry name" value="PRTase-like"/>
    <property type="match status" value="1"/>
</dbReference>
<gene>
    <name evidence="2" type="ORF">GCM10011600_01000</name>
</gene>
<organism evidence="2 3">
    <name type="scientific">Pseudolysinimonas yzui</name>
    <dbReference type="NCBI Taxonomy" id="2708254"/>
    <lineage>
        <taxon>Bacteria</taxon>
        <taxon>Bacillati</taxon>
        <taxon>Actinomycetota</taxon>
        <taxon>Actinomycetes</taxon>
        <taxon>Micrococcales</taxon>
        <taxon>Microbacteriaceae</taxon>
        <taxon>Pseudolysinimonas</taxon>
    </lineage>
</organism>
<evidence type="ECO:0000313" key="3">
    <source>
        <dbReference type="Proteomes" id="UP000617531"/>
    </source>
</evidence>
<dbReference type="Pfam" id="PF00156">
    <property type="entry name" value="Pribosyltran"/>
    <property type="match status" value="1"/>
</dbReference>
<accession>A0A8J3DU22</accession>
<dbReference type="AlphaFoldDB" id="A0A8J3DU22"/>
<dbReference type="Gene3D" id="3.40.50.2020">
    <property type="match status" value="1"/>
</dbReference>
<dbReference type="InterPro" id="IPR000836">
    <property type="entry name" value="PRTase_dom"/>
</dbReference>
<protein>
    <recommendedName>
        <fullName evidence="1">Phosphoribosyltransferase domain-containing protein</fullName>
    </recommendedName>
</protein>
<dbReference type="InterPro" id="IPR029057">
    <property type="entry name" value="PRTase-like"/>
</dbReference>
<proteinExistence type="predicted"/>
<dbReference type="Gene3D" id="3.30.1310.20">
    <property type="entry name" value="PRTase-like"/>
    <property type="match status" value="1"/>
</dbReference>
<sequence length="218" mass="22317">MHEFLDRADAGRRLAARLTSLRGPDVVVLGLPRGGVPVAAEVAAALEAPLDLIVVRKLGIPFQPEVAMGAIGEGGVRVLDEALVARAGVSAADVDAVERQERATLDSRVARFRTGAERLDLTGRTAIIVDDGIATGATATAACGVARQLGAARVIVAAPVGGPDAVPRVGGADDVVCLIQPPGFYAVGAHYRDFGQTSEEEVATLLAAARRRMAGGAP</sequence>